<accession>A0ABU6SZJ7</accession>
<gene>
    <name evidence="1" type="ORF">PIB30_107190</name>
</gene>
<evidence type="ECO:0000313" key="1">
    <source>
        <dbReference type="EMBL" id="MED6141812.1"/>
    </source>
</evidence>
<keyword evidence="2" id="KW-1185">Reference proteome</keyword>
<dbReference type="Proteomes" id="UP001341840">
    <property type="component" value="Unassembled WGS sequence"/>
</dbReference>
<comment type="caution">
    <text evidence="1">The sequence shown here is derived from an EMBL/GenBank/DDBJ whole genome shotgun (WGS) entry which is preliminary data.</text>
</comment>
<dbReference type="EMBL" id="JASCZI010064883">
    <property type="protein sequence ID" value="MED6141812.1"/>
    <property type="molecule type" value="Genomic_DNA"/>
</dbReference>
<proteinExistence type="predicted"/>
<reference evidence="1 2" key="1">
    <citation type="journal article" date="2023" name="Plants (Basel)">
        <title>Bridging the Gap: Combining Genomics and Transcriptomics Approaches to Understand Stylosanthes scabra, an Orphan Legume from the Brazilian Caatinga.</title>
        <authorList>
            <person name="Ferreira-Neto J.R.C."/>
            <person name="da Silva M.D."/>
            <person name="Binneck E."/>
            <person name="de Melo N.F."/>
            <person name="da Silva R.H."/>
            <person name="de Melo A.L.T.M."/>
            <person name="Pandolfi V."/>
            <person name="Bustamante F.O."/>
            <person name="Brasileiro-Vidal A.C."/>
            <person name="Benko-Iseppon A.M."/>
        </authorList>
    </citation>
    <scope>NUCLEOTIDE SEQUENCE [LARGE SCALE GENOMIC DNA]</scope>
    <source>
        <tissue evidence="1">Leaves</tissue>
    </source>
</reference>
<organism evidence="1 2">
    <name type="scientific">Stylosanthes scabra</name>
    <dbReference type="NCBI Taxonomy" id="79078"/>
    <lineage>
        <taxon>Eukaryota</taxon>
        <taxon>Viridiplantae</taxon>
        <taxon>Streptophyta</taxon>
        <taxon>Embryophyta</taxon>
        <taxon>Tracheophyta</taxon>
        <taxon>Spermatophyta</taxon>
        <taxon>Magnoliopsida</taxon>
        <taxon>eudicotyledons</taxon>
        <taxon>Gunneridae</taxon>
        <taxon>Pentapetalae</taxon>
        <taxon>rosids</taxon>
        <taxon>fabids</taxon>
        <taxon>Fabales</taxon>
        <taxon>Fabaceae</taxon>
        <taxon>Papilionoideae</taxon>
        <taxon>50 kb inversion clade</taxon>
        <taxon>dalbergioids sensu lato</taxon>
        <taxon>Dalbergieae</taxon>
        <taxon>Pterocarpus clade</taxon>
        <taxon>Stylosanthes</taxon>
    </lineage>
</organism>
<name>A0ABU6SZJ7_9FABA</name>
<protein>
    <submittedName>
        <fullName evidence="1">Uncharacterized protein</fullName>
    </submittedName>
</protein>
<sequence>MNDAHASRRPRICVQGNVARRSVRVNEQGKARICVGSAHMRGMPRHSGLGIPRLDDV</sequence>
<evidence type="ECO:0000313" key="2">
    <source>
        <dbReference type="Proteomes" id="UP001341840"/>
    </source>
</evidence>
<feature type="non-terminal residue" evidence="1">
    <location>
        <position position="57"/>
    </location>
</feature>